<dbReference type="Pfam" id="PF13704">
    <property type="entry name" value="Glyco_tranf_2_4"/>
    <property type="match status" value="1"/>
</dbReference>
<gene>
    <name evidence="1" type="ORF">SAMN05216192_1138</name>
</gene>
<dbReference type="GO" id="GO:0016740">
    <property type="term" value="F:transferase activity"/>
    <property type="evidence" value="ECO:0007669"/>
    <property type="project" value="UniProtKB-KW"/>
</dbReference>
<evidence type="ECO:0000313" key="1">
    <source>
        <dbReference type="EMBL" id="SDJ18808.1"/>
    </source>
</evidence>
<evidence type="ECO:0000313" key="2">
    <source>
        <dbReference type="Proteomes" id="UP000199050"/>
    </source>
</evidence>
<dbReference type="EMBL" id="FNDX01000013">
    <property type="protein sequence ID" value="SDJ18808.1"/>
    <property type="molecule type" value="Genomic_DNA"/>
</dbReference>
<dbReference type="Proteomes" id="UP000199050">
    <property type="component" value="Unassembled WGS sequence"/>
</dbReference>
<reference evidence="2" key="1">
    <citation type="submission" date="2016-10" db="EMBL/GenBank/DDBJ databases">
        <authorList>
            <person name="Varghese N."/>
            <person name="Submissions S."/>
        </authorList>
    </citation>
    <scope>NUCLEOTIDE SEQUENCE [LARGE SCALE GENOMIC DNA]</scope>
    <source>
        <strain evidence="2">CGMCC 1.11012</strain>
    </source>
</reference>
<keyword evidence="1" id="KW-0808">Transferase</keyword>
<protein>
    <submittedName>
        <fullName evidence="1">Glycosyl transferase family 2</fullName>
    </submittedName>
</protein>
<sequence length="379" mass="45208">MKIIKKAIAKLPLKTKLYLREISNFRKPFSIVKTKNILDRKVKETNGLNIKDGLEVWHRSFKKFILSNLNESEVAYDFFENNIELVSQSKFNYDNREVILLCVVKNDLMKLKKMVDHHRGIGVTHFAILDNISTDGTAEWVKDQPDIDLFTNDDKYTTNRREAWINRLIAYYGLNRWYLIVDSDELFVYQQMEEYPIECLIKYCVNHSITRIRGLMVDMYAEDAFYLQNNDEDYLTQCIYFDLNSYKKEERDYIELITGGPRERMFNQNPWLTKYPLCYFSKGDIQSRSHFLFPFNKNKNSECLAALLHYKFLPSDLPKYKMISENSNYYNGSIEYKKYLEVMEHNILSFMYEDSQIYRDSNSLCNIPFMKKMDFSDGE</sequence>
<dbReference type="STRING" id="1174501.SAMN05216192_1138"/>
<dbReference type="OrthoDB" id="3010234at2"/>
<proteinExistence type="predicted"/>
<organism evidence="1 2">
    <name type="scientific">Paenibacillus typhae</name>
    <dbReference type="NCBI Taxonomy" id="1174501"/>
    <lineage>
        <taxon>Bacteria</taxon>
        <taxon>Bacillati</taxon>
        <taxon>Bacillota</taxon>
        <taxon>Bacilli</taxon>
        <taxon>Bacillales</taxon>
        <taxon>Paenibacillaceae</taxon>
        <taxon>Paenibacillus</taxon>
    </lineage>
</organism>
<accession>A0A1G8RP94</accession>
<keyword evidence="2" id="KW-1185">Reference proteome</keyword>
<dbReference type="AlphaFoldDB" id="A0A1G8RP94"/>
<name>A0A1G8RP94_9BACL</name>
<dbReference type="RefSeq" id="WP_090714790.1">
    <property type="nucleotide sequence ID" value="NZ_FNDX01000013.1"/>
</dbReference>